<evidence type="ECO:0000313" key="1">
    <source>
        <dbReference type="EMBL" id="KAI8650494.1"/>
    </source>
</evidence>
<organism evidence="1 2">
    <name type="scientific">Fusarium keratoplasticum</name>
    <dbReference type="NCBI Taxonomy" id="1328300"/>
    <lineage>
        <taxon>Eukaryota</taxon>
        <taxon>Fungi</taxon>
        <taxon>Dikarya</taxon>
        <taxon>Ascomycota</taxon>
        <taxon>Pezizomycotina</taxon>
        <taxon>Sordariomycetes</taxon>
        <taxon>Hypocreomycetidae</taxon>
        <taxon>Hypocreales</taxon>
        <taxon>Nectriaceae</taxon>
        <taxon>Fusarium</taxon>
        <taxon>Fusarium solani species complex</taxon>
    </lineage>
</organism>
<dbReference type="Proteomes" id="UP001065298">
    <property type="component" value="Chromosome 12"/>
</dbReference>
<protein>
    <submittedName>
        <fullName evidence="1">Uncharacterized protein</fullName>
    </submittedName>
</protein>
<name>A0ACC0QF61_9HYPO</name>
<keyword evidence="2" id="KW-1185">Reference proteome</keyword>
<sequence>MNVGEIEKRLKGCAGRHFVSPNPKLRRDSSQSWYTPAMILGNPSTPAKLGVWIDYSRDVIPSATLTLINRDAAVLLAFLATLVAITGVRSWRITRFAMYMAFVPRQQHVEASINHQLLPQQVILRNSETATGAAVGLLSYTYVNKGTEAAGNQHRLKGTLFGVVALGHWATFVVLSILTSQIVLGRTVVSKATSSCGKWGPDLNSSNFNLVYNELGLNATLDADNYVQNCYFNHVKSGIFDCERLMSQAIDVSVSHNAECPFPSNVCRTKFALAVDTGNVSLAHLGINTRLAHELYFRRRSVCAPIHEDLFYVGTYTSANLSWFKPDEKMDIYRFITPTDDFLMMDHLVRHDNRSAAYKLDAYHFPFPYPLPETLAAPLHFKDQLRDGSHGPSIILLSGRGITFTNKSDDALWSVHTEVEYPNGTFRGLDLTKLPSRYRMDRVLNIIGCDERFQLCAKHTNRCLPWSGLIPLVDMNAIDDRASSDAQIGQDLITAVSLLNNVIPDTSIPAVIAGRDGSSALRASRHTNNGEQYYLEKEQWKTEVTYWFAVAMAKLQLGIFNTIQGPNGLRPTDTINLWADSPMMNICGRVKYRSADHTSLSFVGVVAVIVVSAFLITMSLFDLVIDWVPRKWRGRRLMQWEASESLALLERQKGPGHDRERESSDDGPQLLVEEARPKLT</sequence>
<dbReference type="EMBL" id="CM046514">
    <property type="protein sequence ID" value="KAI8650494.1"/>
    <property type="molecule type" value="Genomic_DNA"/>
</dbReference>
<accession>A0ACC0QF61</accession>
<evidence type="ECO:0000313" key="2">
    <source>
        <dbReference type="Proteomes" id="UP001065298"/>
    </source>
</evidence>
<proteinExistence type="predicted"/>
<reference evidence="1" key="1">
    <citation type="submission" date="2022-06" db="EMBL/GenBank/DDBJ databases">
        <title>Fusarium solani species complex genomes reveal bases of compartmentalisation and animal pathogenesis.</title>
        <authorList>
            <person name="Tsai I.J."/>
        </authorList>
    </citation>
    <scope>NUCLEOTIDE SEQUENCE</scope>
    <source>
        <strain evidence="1">Fu6.1</strain>
    </source>
</reference>
<comment type="caution">
    <text evidence="1">The sequence shown here is derived from an EMBL/GenBank/DDBJ whole genome shotgun (WGS) entry which is preliminary data.</text>
</comment>
<gene>
    <name evidence="1" type="ORF">NCS57_01383300</name>
</gene>